<evidence type="ECO:0000313" key="1">
    <source>
        <dbReference type="EMBL" id="EFM05451.1"/>
    </source>
</evidence>
<reference evidence="1 2" key="1">
    <citation type="submission" date="2010-07" db="EMBL/GenBank/DDBJ databases">
        <authorList>
            <person name="Muzny D."/>
            <person name="Qin X."/>
            <person name="Deng J."/>
            <person name="Jiang H."/>
            <person name="Liu Y."/>
            <person name="Qu J."/>
            <person name="Song X.-Z."/>
            <person name="Zhang L."/>
            <person name="Thornton R."/>
            <person name="Coyle M."/>
            <person name="Francisco L."/>
            <person name="Jackson L."/>
            <person name="Javaid M."/>
            <person name="Korchina V."/>
            <person name="Kovar C."/>
            <person name="Mata R."/>
            <person name="Mathew T."/>
            <person name="Ngo R."/>
            <person name="Nguyen L."/>
            <person name="Nguyen N."/>
            <person name="Okwuonu G."/>
            <person name="Ongeri F."/>
            <person name="Pham C."/>
            <person name="Simmons D."/>
            <person name="Wilczek-Boney K."/>
            <person name="Hale W."/>
            <person name="Jakkamsetti A."/>
            <person name="Pham P."/>
            <person name="Ruth R."/>
            <person name="San Lucas F."/>
            <person name="Warren J."/>
            <person name="Zhang J."/>
            <person name="Zhao Z."/>
            <person name="Zhou C."/>
            <person name="Zhu D."/>
            <person name="Lee S."/>
            <person name="Bess C."/>
            <person name="Blankenburg K."/>
            <person name="Forbes L."/>
            <person name="Fu Q."/>
            <person name="Gubbala S."/>
            <person name="Hirani K."/>
            <person name="Jayaseelan J.C."/>
            <person name="Lara F."/>
            <person name="Munidasa M."/>
            <person name="Palculict T."/>
            <person name="Patil S."/>
            <person name="Pu L.-L."/>
            <person name="Saada N."/>
            <person name="Tang L."/>
            <person name="Weissenberger G."/>
            <person name="Zhu Y."/>
            <person name="Hemphill L."/>
            <person name="Shang Y."/>
            <person name="Youmans B."/>
            <person name="Ayvaz T."/>
            <person name="Ross M."/>
            <person name="Santibanez J."/>
            <person name="Aqrawi P."/>
            <person name="Gross S."/>
            <person name="Joshi V."/>
            <person name="Fowler G."/>
            <person name="Nazareth L."/>
            <person name="Reid J."/>
            <person name="Worley K."/>
            <person name="Petrosino J."/>
            <person name="Highlander S."/>
            <person name="Gibbs R."/>
        </authorList>
    </citation>
    <scope>NUCLEOTIDE SEQUENCE [LARGE SCALE GENOMIC DNA]</scope>
    <source>
        <strain evidence="1 2">ATCC 13091</strain>
    </source>
</reference>
<name>E0N6E3_NEIM3</name>
<gene>
    <name evidence="1" type="ORF">HMPREF0602_0073</name>
</gene>
<sequence length="123" mass="13390">MTAFFHLPQKKESKMTVRIKGVTVELNGTEYVIPPIALGALEQLQSRIGAFDGNVQDAKQISTVIDCAHSALKRNYPDMTREEVADLIDIGNMNEVFAAVMDVSGLKRKEQEAAQAGEAQAAV</sequence>
<comment type="caution">
    <text evidence="1">The sequence shown here is derived from an EMBL/GenBank/DDBJ whole genome shotgun (WGS) entry which is preliminary data.</text>
</comment>
<dbReference type="Proteomes" id="UP000005526">
    <property type="component" value="Unassembled WGS sequence"/>
</dbReference>
<dbReference type="HOGENOM" id="CLU_2257628_0_0_4"/>
<protein>
    <submittedName>
        <fullName evidence="1">Uncharacterized protein</fullName>
    </submittedName>
</protein>
<dbReference type="EMBL" id="AEEF01000001">
    <property type="protein sequence ID" value="EFM05451.1"/>
    <property type="molecule type" value="Genomic_DNA"/>
</dbReference>
<proteinExistence type="predicted"/>
<organism evidence="1 2">
    <name type="scientific">Neisseria meningitidis serogroup B (strain ATCC 13091 / M2091)</name>
    <dbReference type="NCBI Taxonomy" id="862513"/>
    <lineage>
        <taxon>Bacteria</taxon>
        <taxon>Pseudomonadati</taxon>
        <taxon>Pseudomonadota</taxon>
        <taxon>Betaproteobacteria</taxon>
        <taxon>Neisseriales</taxon>
        <taxon>Neisseriaceae</taxon>
        <taxon>Neisseria</taxon>
    </lineage>
</organism>
<evidence type="ECO:0000313" key="2">
    <source>
        <dbReference type="Proteomes" id="UP000005526"/>
    </source>
</evidence>
<accession>E0N6E3</accession>
<dbReference type="AlphaFoldDB" id="E0N6E3"/>